<dbReference type="OrthoDB" id="2942451at2"/>
<evidence type="ECO:0000256" key="1">
    <source>
        <dbReference type="SAM" id="SignalP"/>
    </source>
</evidence>
<proteinExistence type="predicted"/>
<keyword evidence="3" id="KW-1185">Reference proteome</keyword>
<sequence>MKKRIILAIALALVLSFSSLGGTQKAVAADWTSTGSIWTTYYHSGSFSSYVYQRTIKPSSGSTILAGVQANSSETGTFKAILQKSVNGVWQNYRTKYPTKNGYTALTFYDVTQGATYRIKLENTGSSKIDYTFNVKQ</sequence>
<dbReference type="Proteomes" id="UP000248646">
    <property type="component" value="Unassembled WGS sequence"/>
</dbReference>
<comment type="caution">
    <text evidence="2">The sequence shown here is derived from an EMBL/GenBank/DDBJ whole genome shotgun (WGS) entry which is preliminary data.</text>
</comment>
<feature type="signal peptide" evidence="1">
    <location>
        <begin position="1"/>
        <end position="28"/>
    </location>
</feature>
<reference evidence="2 3" key="1">
    <citation type="submission" date="2018-06" db="EMBL/GenBank/DDBJ databases">
        <title>Genomic Encyclopedia of Type Strains, Phase IV (KMG-IV): sequencing the most valuable type-strain genomes for metagenomic binning, comparative biology and taxonomic classification.</title>
        <authorList>
            <person name="Goeker M."/>
        </authorList>
    </citation>
    <scope>NUCLEOTIDE SEQUENCE [LARGE SCALE GENOMIC DNA]</scope>
    <source>
        <strain evidence="2 3">DSM 5</strain>
    </source>
</reference>
<keyword evidence="1" id="KW-0732">Signal</keyword>
<dbReference type="EMBL" id="QKZI01000012">
    <property type="protein sequence ID" value="PZX02367.1"/>
    <property type="molecule type" value="Genomic_DNA"/>
</dbReference>
<organism evidence="2 3">
    <name type="scientific">Psychrobacillus insolitus</name>
    <dbReference type="NCBI Taxonomy" id="1461"/>
    <lineage>
        <taxon>Bacteria</taxon>
        <taxon>Bacillati</taxon>
        <taxon>Bacillota</taxon>
        <taxon>Bacilli</taxon>
        <taxon>Bacillales</taxon>
        <taxon>Bacillaceae</taxon>
        <taxon>Psychrobacillus</taxon>
    </lineage>
</organism>
<gene>
    <name evidence="2" type="ORF">C7437_1126</name>
</gene>
<name>A0A2W7MD99_9BACI</name>
<protein>
    <submittedName>
        <fullName evidence="2">Uncharacterized protein</fullName>
    </submittedName>
</protein>
<dbReference type="AlphaFoldDB" id="A0A2W7MD99"/>
<evidence type="ECO:0000313" key="2">
    <source>
        <dbReference type="EMBL" id="PZX02367.1"/>
    </source>
</evidence>
<accession>A0A2W7MD99</accession>
<dbReference type="RefSeq" id="WP_111440906.1">
    <property type="nucleotide sequence ID" value="NZ_QKZI01000012.1"/>
</dbReference>
<feature type="chain" id="PRO_5015845047" evidence="1">
    <location>
        <begin position="29"/>
        <end position="137"/>
    </location>
</feature>
<evidence type="ECO:0000313" key="3">
    <source>
        <dbReference type="Proteomes" id="UP000248646"/>
    </source>
</evidence>